<name>Q6D1J3_PECAS</name>
<sequence>VKANNYHFDMSNEPVMSSLGLNEPSLPHADFEPVSSPARRTIFFQELKEKEEALKTRSQKP</sequence>
<keyword evidence="2" id="KW-1185">Reference proteome</keyword>
<dbReference type="AlphaFoldDB" id="Q6D1J3"/>
<gene>
    <name evidence="1" type="ordered locus">ECA3453</name>
</gene>
<dbReference type="eggNOG" id="ENOG502Z7NC">
    <property type="taxonomic scope" value="Bacteria"/>
</dbReference>
<reference evidence="1" key="1">
    <citation type="submission" date="2004-02" db="EMBL/GenBank/DDBJ databases">
        <title>The genome sequence of the enterobacterial phytopathogen Erwinia carotovora subsp. atroseptica SCRI1043 and functional genomic identification of novel virulence factors.</title>
        <authorList>
            <person name="Bell K.S."/>
            <person name="Sebaihia M."/>
            <person name="Pritchard L."/>
            <person name="Holden M."/>
            <person name="Hyman L.J."/>
            <person name="Holeva M.C."/>
            <person name="Thomson N.R."/>
            <person name="Bentley S.D."/>
            <person name="Churcher C."/>
            <person name="Mungall K."/>
            <person name="Atkin R."/>
            <person name="Bason N."/>
            <person name="Brooks K."/>
            <person name="Chillingworth T."/>
            <person name="Clark K."/>
            <person name="Doggett J."/>
            <person name="Fraser A."/>
            <person name="Hance Z."/>
            <person name="Hauser H."/>
            <person name="Jagels K."/>
            <person name="Moule S."/>
            <person name="Norbertczak H."/>
            <person name="Ormond D."/>
            <person name="Price C."/>
            <person name="Quail M.A."/>
            <person name="Sanders M."/>
            <person name="Walker D."/>
            <person name="Whitehead S."/>
            <person name="Salmond G.P.C."/>
            <person name="Birch P.R.J."/>
            <person name="Barrell B.G."/>
            <person name="Parkhill J."/>
            <person name="Toth I.K."/>
        </authorList>
    </citation>
    <scope>NUCLEOTIDE SEQUENCE</scope>
    <source>
        <strain evidence="1">SCRI1043</strain>
    </source>
</reference>
<dbReference type="STRING" id="218491.ECA3453"/>
<evidence type="ECO:0000313" key="1">
    <source>
        <dbReference type="EMBL" id="CAG76352.1"/>
    </source>
</evidence>
<dbReference type="EMBL" id="BX950851">
    <property type="protein sequence ID" value="CAG76352.1"/>
    <property type="molecule type" value="Genomic_DNA"/>
</dbReference>
<feature type="non-terminal residue" evidence="1">
    <location>
        <position position="1"/>
    </location>
</feature>
<dbReference type="KEGG" id="eca:ECA3453"/>
<dbReference type="HOGENOM" id="CLU_2928132_0_0_6"/>
<accession>Q6D1J3</accession>
<dbReference type="Proteomes" id="UP000007966">
    <property type="component" value="Chromosome"/>
</dbReference>
<protein>
    <submittedName>
        <fullName evidence="1">Phage capsid protein (Partial)</fullName>
    </submittedName>
</protein>
<proteinExistence type="predicted"/>
<organism evidence="1 2">
    <name type="scientific">Pectobacterium atrosepticum (strain SCRI 1043 / ATCC BAA-672)</name>
    <name type="common">Erwinia carotovora subsp. atroseptica</name>
    <dbReference type="NCBI Taxonomy" id="218491"/>
    <lineage>
        <taxon>Bacteria</taxon>
        <taxon>Pseudomonadati</taxon>
        <taxon>Pseudomonadota</taxon>
        <taxon>Gammaproteobacteria</taxon>
        <taxon>Enterobacterales</taxon>
        <taxon>Pectobacteriaceae</taxon>
        <taxon>Pectobacterium</taxon>
    </lineage>
</organism>
<evidence type="ECO:0000313" key="2">
    <source>
        <dbReference type="Proteomes" id="UP000007966"/>
    </source>
</evidence>